<evidence type="ECO:0000313" key="3">
    <source>
        <dbReference type="Proteomes" id="UP000186364"/>
    </source>
</evidence>
<name>A0A1Q9ASB1_9HYPH</name>
<organism evidence="2 3">
    <name type="scientific">Xaviernesmea oryzae</name>
    <dbReference type="NCBI Taxonomy" id="464029"/>
    <lineage>
        <taxon>Bacteria</taxon>
        <taxon>Pseudomonadati</taxon>
        <taxon>Pseudomonadota</taxon>
        <taxon>Alphaproteobacteria</taxon>
        <taxon>Hyphomicrobiales</taxon>
        <taxon>Rhizobiaceae</taxon>
        <taxon>Rhizobium/Agrobacterium group</taxon>
        <taxon>Xaviernesmea</taxon>
    </lineage>
</organism>
<dbReference type="EMBL" id="MKIP01000058">
    <property type="protein sequence ID" value="OLP58300.1"/>
    <property type="molecule type" value="Genomic_DNA"/>
</dbReference>
<dbReference type="Proteomes" id="UP000186364">
    <property type="component" value="Unassembled WGS sequence"/>
</dbReference>
<feature type="compositionally biased region" description="Low complexity" evidence="1">
    <location>
        <begin position="276"/>
        <end position="292"/>
    </location>
</feature>
<dbReference type="RefSeq" id="WP_075629504.1">
    <property type="nucleotide sequence ID" value="NZ_FOAM01000008.1"/>
</dbReference>
<dbReference type="SUPFAM" id="SSF50199">
    <property type="entry name" value="Staphylococcal nuclease"/>
    <property type="match status" value="1"/>
</dbReference>
<reference evidence="2 3" key="1">
    <citation type="submission" date="2016-09" db="EMBL/GenBank/DDBJ databases">
        <title>Rhizobium sp. nov., a novel species isolated from the rice rhizosphere.</title>
        <authorList>
            <person name="Zhao J."/>
            <person name="Zhang X."/>
        </authorList>
    </citation>
    <scope>NUCLEOTIDE SEQUENCE [LARGE SCALE GENOMIC DNA]</scope>
    <source>
        <strain evidence="2 3">1.7048</strain>
    </source>
</reference>
<feature type="compositionally biased region" description="Polar residues" evidence="1">
    <location>
        <begin position="62"/>
        <end position="81"/>
    </location>
</feature>
<evidence type="ECO:0000313" key="2">
    <source>
        <dbReference type="EMBL" id="OLP58300.1"/>
    </source>
</evidence>
<feature type="compositionally biased region" description="Polar residues" evidence="1">
    <location>
        <begin position="113"/>
        <end position="123"/>
    </location>
</feature>
<feature type="region of interest" description="Disordered" evidence="1">
    <location>
        <begin position="261"/>
        <end position="298"/>
    </location>
</feature>
<feature type="compositionally biased region" description="Basic and acidic residues" evidence="1">
    <location>
        <begin position="263"/>
        <end position="275"/>
    </location>
</feature>
<dbReference type="InterPro" id="IPR035437">
    <property type="entry name" value="SNase_OB-fold_sf"/>
</dbReference>
<feature type="compositionally biased region" description="Low complexity" evidence="1">
    <location>
        <begin position="83"/>
        <end position="100"/>
    </location>
</feature>
<sequence length="298" mass="30777">MRRALVSTGGGLACLLATTLIVWGGAASIRTREAAGPSLALETPETMPGSEDPVAALAGSDDASSTGEPDTKTSDQAQSSGEPKAGASPLAASPAPVTTAPLPPPNSAPAGSETASPAQSASSELDMLASSERRDVVLRHPIVLAAGLIRFPEYRVQLAGLVPEDPKRRCGVGRDSWPCGALARTAFRNFVRARAFVCTLPKDLMLPEHQLAKDPPVTAKCSVGGDDPTQWLASQGWADVPEGSDLAPVVEKARAAKLGFFGEDPRKDEAKRMQEAIDTAPDDATANPADSAEPPASP</sequence>
<evidence type="ECO:0000256" key="1">
    <source>
        <dbReference type="SAM" id="MobiDB-lite"/>
    </source>
</evidence>
<proteinExistence type="predicted"/>
<protein>
    <submittedName>
        <fullName evidence="2">Uncharacterized protein</fullName>
    </submittedName>
</protein>
<feature type="region of interest" description="Disordered" evidence="1">
    <location>
        <begin position="37"/>
        <end position="127"/>
    </location>
</feature>
<accession>A0A1Q9ASB1</accession>
<dbReference type="AlphaFoldDB" id="A0A1Q9ASB1"/>
<gene>
    <name evidence="2" type="ORF">BJF93_06725</name>
</gene>
<keyword evidence="3" id="KW-1185">Reference proteome</keyword>
<dbReference type="OrthoDB" id="9810674at2"/>
<comment type="caution">
    <text evidence="2">The sequence shown here is derived from an EMBL/GenBank/DDBJ whole genome shotgun (WGS) entry which is preliminary data.</text>
</comment>